<evidence type="ECO:0000256" key="1">
    <source>
        <dbReference type="SAM" id="Phobius"/>
    </source>
</evidence>
<dbReference type="EMBL" id="PJRQ01000017">
    <property type="protein sequence ID" value="PLR17719.1"/>
    <property type="molecule type" value="Genomic_DNA"/>
</dbReference>
<evidence type="ECO:0000313" key="4">
    <source>
        <dbReference type="Proteomes" id="UP000234483"/>
    </source>
</evidence>
<reference evidence="3 4" key="1">
    <citation type="submission" date="2017-12" db="EMBL/GenBank/DDBJ databases">
        <title>The genome sequence of Caulobacter flavus CGMCC1 15093.</title>
        <authorList>
            <person name="Gao J."/>
            <person name="Mao X."/>
            <person name="Sun J."/>
        </authorList>
    </citation>
    <scope>NUCLEOTIDE SEQUENCE [LARGE SCALE GENOMIC DNA]</scope>
    <source>
        <strain evidence="3 4">CGMCC1 15093</strain>
    </source>
</reference>
<dbReference type="OrthoDB" id="7190406at2"/>
<keyword evidence="1" id="KW-0472">Membrane</keyword>
<keyword evidence="1" id="KW-0812">Transmembrane</keyword>
<dbReference type="AlphaFoldDB" id="A0A2N5CV92"/>
<proteinExistence type="predicted"/>
<gene>
    <name evidence="2" type="ORF">C1707_03875</name>
    <name evidence="3" type="ORF">CFHF_09590</name>
</gene>
<keyword evidence="5" id="KW-1185">Reference proteome</keyword>
<dbReference type="Proteomes" id="UP000281192">
    <property type="component" value="Chromosome"/>
</dbReference>
<dbReference type="Proteomes" id="UP000234483">
    <property type="component" value="Unassembled WGS sequence"/>
</dbReference>
<evidence type="ECO:0000313" key="2">
    <source>
        <dbReference type="EMBL" id="AYV49443.1"/>
    </source>
</evidence>
<sequence>MVAFALVGALLGLFWRPRFVGVVVAVVLAGVVQGVAAWSLQILSAQVNREHLLVQLHAIFGESAVDFAGPVLAAAVGAVFAALLGGLTDARRPPVVVTADGLRRKAGKDGRYARMEGMVEDRAIHAKAESRIDSILGL</sequence>
<evidence type="ECO:0000313" key="5">
    <source>
        <dbReference type="Proteomes" id="UP000281192"/>
    </source>
</evidence>
<protein>
    <submittedName>
        <fullName evidence="3">Uncharacterized protein</fullName>
    </submittedName>
</protein>
<organism evidence="3 4">
    <name type="scientific">Caulobacter flavus</name>
    <dbReference type="NCBI Taxonomy" id="1679497"/>
    <lineage>
        <taxon>Bacteria</taxon>
        <taxon>Pseudomonadati</taxon>
        <taxon>Pseudomonadota</taxon>
        <taxon>Alphaproteobacteria</taxon>
        <taxon>Caulobacterales</taxon>
        <taxon>Caulobacteraceae</taxon>
        <taxon>Caulobacter</taxon>
    </lineage>
</organism>
<name>A0A2N5CV92_9CAUL</name>
<reference evidence="2 5" key="2">
    <citation type="submission" date="2018-01" db="EMBL/GenBank/DDBJ databases">
        <title>Complete genome sequence of Caulobacter flavus RHGG3.</title>
        <authorList>
            <person name="Yang E."/>
        </authorList>
    </citation>
    <scope>NUCLEOTIDE SEQUENCE [LARGE SCALE GENOMIC DNA]</scope>
    <source>
        <strain evidence="2 5">RHGG3</strain>
    </source>
</reference>
<dbReference type="EMBL" id="CP026100">
    <property type="protein sequence ID" value="AYV49443.1"/>
    <property type="molecule type" value="Genomic_DNA"/>
</dbReference>
<evidence type="ECO:0000313" key="3">
    <source>
        <dbReference type="EMBL" id="PLR17719.1"/>
    </source>
</evidence>
<keyword evidence="1" id="KW-1133">Transmembrane helix</keyword>
<feature type="transmembrane region" description="Helical" evidence="1">
    <location>
        <begin position="67"/>
        <end position="87"/>
    </location>
</feature>
<accession>A0A2N5CV92</accession>
<dbReference type="KEGG" id="cfh:C1707_03875"/>